<feature type="region of interest" description="Disordered" evidence="1">
    <location>
        <begin position="51"/>
        <end position="72"/>
    </location>
</feature>
<dbReference type="AlphaFoldDB" id="A0A8K0CKC4"/>
<gene>
    <name evidence="2" type="ORF">ILUMI_17313</name>
</gene>
<accession>A0A8K0CKC4</accession>
<proteinExistence type="predicted"/>
<organism evidence="2 3">
    <name type="scientific">Ignelater luminosus</name>
    <name type="common">Cucubano</name>
    <name type="synonym">Pyrophorus luminosus</name>
    <dbReference type="NCBI Taxonomy" id="2038154"/>
    <lineage>
        <taxon>Eukaryota</taxon>
        <taxon>Metazoa</taxon>
        <taxon>Ecdysozoa</taxon>
        <taxon>Arthropoda</taxon>
        <taxon>Hexapoda</taxon>
        <taxon>Insecta</taxon>
        <taxon>Pterygota</taxon>
        <taxon>Neoptera</taxon>
        <taxon>Endopterygota</taxon>
        <taxon>Coleoptera</taxon>
        <taxon>Polyphaga</taxon>
        <taxon>Elateriformia</taxon>
        <taxon>Elateroidea</taxon>
        <taxon>Elateridae</taxon>
        <taxon>Agrypninae</taxon>
        <taxon>Pyrophorini</taxon>
        <taxon>Ignelater</taxon>
    </lineage>
</organism>
<dbReference type="OrthoDB" id="8124016at2759"/>
<name>A0A8K0CKC4_IGNLU</name>
<evidence type="ECO:0000256" key="1">
    <source>
        <dbReference type="SAM" id="MobiDB-lite"/>
    </source>
</evidence>
<protein>
    <submittedName>
        <fullName evidence="2">Uncharacterized protein</fullName>
    </submittedName>
</protein>
<comment type="caution">
    <text evidence="2">The sequence shown here is derived from an EMBL/GenBank/DDBJ whole genome shotgun (WGS) entry which is preliminary data.</text>
</comment>
<evidence type="ECO:0000313" key="3">
    <source>
        <dbReference type="Proteomes" id="UP000801492"/>
    </source>
</evidence>
<keyword evidence="3" id="KW-1185">Reference proteome</keyword>
<dbReference type="EMBL" id="VTPC01073169">
    <property type="protein sequence ID" value="KAF2888860.1"/>
    <property type="molecule type" value="Genomic_DNA"/>
</dbReference>
<feature type="compositionally biased region" description="Basic and acidic residues" evidence="1">
    <location>
        <begin position="54"/>
        <end position="65"/>
    </location>
</feature>
<evidence type="ECO:0000313" key="2">
    <source>
        <dbReference type="EMBL" id="KAF2888860.1"/>
    </source>
</evidence>
<sequence>MVKVGRLIKPDQQLCYAHGIQLAVVDVLYKQNYSLLKAFNEDMSVQNQVDEGMDENHESDLANEEHDNDEDGSFDLSFPTSGEINLDMKYVEVLQKVRKVVKLFKNYYLQTYIIKDMGKTLLCCWIVKRDGLACPK</sequence>
<dbReference type="Proteomes" id="UP000801492">
    <property type="component" value="Unassembled WGS sequence"/>
</dbReference>
<reference evidence="2" key="1">
    <citation type="submission" date="2019-08" db="EMBL/GenBank/DDBJ databases">
        <title>The genome of the North American firefly Photinus pyralis.</title>
        <authorList>
            <consortium name="Photinus pyralis genome working group"/>
            <person name="Fallon T.R."/>
            <person name="Sander Lower S.E."/>
            <person name="Weng J.-K."/>
        </authorList>
    </citation>
    <scope>NUCLEOTIDE SEQUENCE</scope>
    <source>
        <strain evidence="2">TRF0915ILg1</strain>
        <tissue evidence="2">Whole body</tissue>
    </source>
</reference>